<reference evidence="3 4" key="1">
    <citation type="submission" date="2018-08" db="EMBL/GenBank/DDBJ databases">
        <title>Genomic Encyclopedia of Archaeal and Bacterial Type Strains, Phase II (KMG-II): from individual species to whole genera.</title>
        <authorList>
            <person name="Goeker M."/>
        </authorList>
    </citation>
    <scope>NUCLEOTIDE SEQUENCE [LARGE SCALE GENOMIC DNA]</scope>
    <source>
        <strain evidence="3 4">DSM 15986</strain>
    </source>
</reference>
<comment type="caution">
    <text evidence="3">The sequence shown here is derived from an EMBL/GenBank/DDBJ whole genome shotgun (WGS) entry which is preliminary data.</text>
</comment>
<keyword evidence="1" id="KW-0812">Transmembrane</keyword>
<evidence type="ECO:0000313" key="4">
    <source>
        <dbReference type="Proteomes" id="UP000256405"/>
    </source>
</evidence>
<dbReference type="Proteomes" id="UP000256405">
    <property type="component" value="Unassembled WGS sequence"/>
</dbReference>
<dbReference type="RefSeq" id="WP_086542764.1">
    <property type="nucleotide sequence ID" value="NZ_MSSW01000053.1"/>
</dbReference>
<accession>A0A3E0DL24</accession>
<dbReference type="OrthoDB" id="574237at2"/>
<keyword evidence="4" id="KW-1185">Reference proteome</keyword>
<evidence type="ECO:0000313" key="3">
    <source>
        <dbReference type="EMBL" id="REG83426.1"/>
    </source>
</evidence>
<gene>
    <name evidence="3" type="ORF">C8N25_11871</name>
</gene>
<keyword evidence="1" id="KW-1133">Transmembrane helix</keyword>
<name>A0A3E0DL24_9BACT</name>
<proteinExistence type="predicted"/>
<dbReference type="Pfam" id="PF13676">
    <property type="entry name" value="TIR_2"/>
    <property type="match status" value="1"/>
</dbReference>
<keyword evidence="1" id="KW-0472">Membrane</keyword>
<dbReference type="AlphaFoldDB" id="A0A3E0DL24"/>
<organism evidence="3 4">
    <name type="scientific">Algoriphagus antarcticus</name>
    <dbReference type="NCBI Taxonomy" id="238540"/>
    <lineage>
        <taxon>Bacteria</taxon>
        <taxon>Pseudomonadati</taxon>
        <taxon>Bacteroidota</taxon>
        <taxon>Cytophagia</taxon>
        <taxon>Cytophagales</taxon>
        <taxon>Cyclobacteriaceae</taxon>
        <taxon>Algoriphagus</taxon>
    </lineage>
</organism>
<evidence type="ECO:0000259" key="2">
    <source>
        <dbReference type="PROSITE" id="PS50104"/>
    </source>
</evidence>
<feature type="domain" description="TIR" evidence="2">
    <location>
        <begin position="2"/>
        <end position="144"/>
    </location>
</feature>
<dbReference type="EMBL" id="QUNF01000018">
    <property type="protein sequence ID" value="REG83426.1"/>
    <property type="molecule type" value="Genomic_DNA"/>
</dbReference>
<dbReference type="PROSITE" id="PS50104">
    <property type="entry name" value="TIR"/>
    <property type="match status" value="1"/>
</dbReference>
<evidence type="ECO:0000256" key="1">
    <source>
        <dbReference type="SAM" id="Phobius"/>
    </source>
</evidence>
<protein>
    <submittedName>
        <fullName evidence="3">TIR domain-containing protein</fullName>
    </submittedName>
</protein>
<dbReference type="InterPro" id="IPR035897">
    <property type="entry name" value="Toll_tir_struct_dom_sf"/>
</dbReference>
<dbReference type="GO" id="GO:0007165">
    <property type="term" value="P:signal transduction"/>
    <property type="evidence" value="ECO:0007669"/>
    <property type="project" value="InterPro"/>
</dbReference>
<dbReference type="InterPro" id="IPR000157">
    <property type="entry name" value="TIR_dom"/>
</dbReference>
<sequence length="366" mass="41110">MEKNKIFLSHRHSDTQSDCHRIRETLEEEFGEDAVFLDIENLEPGIRFADAIDKALTESKVVLVAIGPDWFGDADENGVARLFQKNDWVRREVGAALARSDTRVIPLLLKGATRPTADKLPDDLVDLADLQTFEISITRWKYDLGVLVEALAKLIPRKKKPINPTPPRPTPVSKPQKSWWAKNYLWVLGVFVVLMIVVISSEDFQNGYQEGLNGSNTIYDDPIDNSGAQVDNELSQAEITQLREDSPAGNEISENFQLENEQVTPPAAQAGFDYSGKWWLWEDGIRSGFILINQNGSYFTFEYYYLNEKVGQGTGEYDGTYLYSTLFVINDQSLYSFSFGSNTGGESWVGQTQAIGVISAAELRKD</sequence>
<dbReference type="SUPFAM" id="SSF52200">
    <property type="entry name" value="Toll/Interleukin receptor TIR domain"/>
    <property type="match status" value="1"/>
</dbReference>
<feature type="transmembrane region" description="Helical" evidence="1">
    <location>
        <begin position="184"/>
        <end position="201"/>
    </location>
</feature>
<dbReference type="Gene3D" id="3.40.50.10140">
    <property type="entry name" value="Toll/interleukin-1 receptor homology (TIR) domain"/>
    <property type="match status" value="1"/>
</dbReference>